<name>A0ABD3PLK7_9STRA</name>
<keyword evidence="2" id="KW-1185">Reference proteome</keyword>
<comment type="caution">
    <text evidence="1">The sequence shown here is derived from an EMBL/GenBank/DDBJ whole genome shotgun (WGS) entry which is preliminary data.</text>
</comment>
<organism evidence="1 2">
    <name type="scientific">Cyclotella cryptica</name>
    <dbReference type="NCBI Taxonomy" id="29204"/>
    <lineage>
        <taxon>Eukaryota</taxon>
        <taxon>Sar</taxon>
        <taxon>Stramenopiles</taxon>
        <taxon>Ochrophyta</taxon>
        <taxon>Bacillariophyta</taxon>
        <taxon>Coscinodiscophyceae</taxon>
        <taxon>Thalassiosirophycidae</taxon>
        <taxon>Stephanodiscales</taxon>
        <taxon>Stephanodiscaceae</taxon>
        <taxon>Cyclotella</taxon>
    </lineage>
</organism>
<dbReference type="Proteomes" id="UP001516023">
    <property type="component" value="Unassembled WGS sequence"/>
</dbReference>
<gene>
    <name evidence="1" type="ORF">HJC23_004134</name>
</gene>
<dbReference type="EMBL" id="JABMIG020000178">
    <property type="protein sequence ID" value="KAL3787260.1"/>
    <property type="molecule type" value="Genomic_DNA"/>
</dbReference>
<dbReference type="AlphaFoldDB" id="A0ABD3PLK7"/>
<proteinExistence type="predicted"/>
<evidence type="ECO:0008006" key="3">
    <source>
        <dbReference type="Google" id="ProtNLM"/>
    </source>
</evidence>
<evidence type="ECO:0000313" key="1">
    <source>
        <dbReference type="EMBL" id="KAL3787260.1"/>
    </source>
</evidence>
<protein>
    <recommendedName>
        <fullName evidence="3">Secreted protein</fullName>
    </recommendedName>
</protein>
<evidence type="ECO:0000313" key="2">
    <source>
        <dbReference type="Proteomes" id="UP001516023"/>
    </source>
</evidence>
<accession>A0ABD3PLK7</accession>
<sequence length="109" mass="12258">MRLPVPYSCKIRPFRWVCLAASIIAFILASSNPGTNRNVIMRVSIAVFILNEPLGGGRNKWSFSIILIPISASGGKLVHERFVATKVQILGRLEITHEKRLPPPTWCRY</sequence>
<reference evidence="1 2" key="1">
    <citation type="journal article" date="2020" name="G3 (Bethesda)">
        <title>Improved Reference Genome for Cyclotella cryptica CCMP332, a Model for Cell Wall Morphogenesis, Salinity Adaptation, and Lipid Production in Diatoms (Bacillariophyta).</title>
        <authorList>
            <person name="Roberts W.R."/>
            <person name="Downey K.M."/>
            <person name="Ruck E.C."/>
            <person name="Traller J.C."/>
            <person name="Alverson A.J."/>
        </authorList>
    </citation>
    <scope>NUCLEOTIDE SEQUENCE [LARGE SCALE GENOMIC DNA]</scope>
    <source>
        <strain evidence="1 2">CCMP332</strain>
    </source>
</reference>